<dbReference type="EMBL" id="JAQIZT010000005">
    <property type="protein sequence ID" value="KAJ6998245.1"/>
    <property type="molecule type" value="Genomic_DNA"/>
</dbReference>
<dbReference type="SUPFAM" id="SSF51735">
    <property type="entry name" value="NAD(P)-binding Rossmann-fold domains"/>
    <property type="match status" value="1"/>
</dbReference>
<proteinExistence type="inferred from homology"/>
<evidence type="ECO:0000313" key="5">
    <source>
        <dbReference type="EMBL" id="KAJ6998245.1"/>
    </source>
</evidence>
<dbReference type="InterPro" id="IPR036291">
    <property type="entry name" value="NAD(P)-bd_dom_sf"/>
</dbReference>
<feature type="compositionally biased region" description="Polar residues" evidence="2">
    <location>
        <begin position="50"/>
        <end position="60"/>
    </location>
</feature>
<dbReference type="PANTHER" id="PTHR44656:SF7">
    <property type="entry name" value="DEHYDROGENASE_REDUCTASE SDR FAMILY MEMBER 12"/>
    <property type="match status" value="1"/>
</dbReference>
<dbReference type="AlphaFoldDB" id="A0AAD6QWZ2"/>
<dbReference type="Pfam" id="PF00106">
    <property type="entry name" value="adh_short"/>
    <property type="match status" value="1"/>
</dbReference>
<keyword evidence="6" id="KW-1185">Reference proteome</keyword>
<dbReference type="GO" id="GO:0016791">
    <property type="term" value="F:phosphatase activity"/>
    <property type="evidence" value="ECO:0007669"/>
    <property type="project" value="InterPro"/>
</dbReference>
<dbReference type="Gene3D" id="3.40.50.720">
    <property type="entry name" value="NAD(P)-binding Rossmann-like Domain"/>
    <property type="match status" value="1"/>
</dbReference>
<evidence type="ECO:0000256" key="3">
    <source>
        <dbReference type="SAM" id="Phobius"/>
    </source>
</evidence>
<name>A0AAD6QWZ2_9ROSI</name>
<keyword evidence="3" id="KW-1133">Transmembrane helix</keyword>
<dbReference type="PANTHER" id="PTHR44656">
    <property type="entry name" value="DEHYDROGENASE/REDUCTASE SDR FAMILY MEMBER 12"/>
    <property type="match status" value="1"/>
</dbReference>
<comment type="caution">
    <text evidence="5">The sequence shown here is derived from an EMBL/GenBank/DDBJ whole genome shotgun (WGS) entry which is preliminary data.</text>
</comment>
<dbReference type="InterPro" id="IPR052992">
    <property type="entry name" value="SDR_member_12"/>
</dbReference>
<dbReference type="InterPro" id="IPR002347">
    <property type="entry name" value="SDR_fam"/>
</dbReference>
<protein>
    <recommendedName>
        <fullName evidence="4">Inositol polyphosphate-related phosphatase domain-containing protein</fullName>
    </recommendedName>
</protein>
<dbReference type="SMART" id="SM00128">
    <property type="entry name" value="IPPc"/>
    <property type="match status" value="1"/>
</dbReference>
<dbReference type="InterPro" id="IPR036691">
    <property type="entry name" value="Endo/exonu/phosph_ase_sf"/>
</dbReference>
<comment type="similarity">
    <text evidence="1">Belongs to the inositol polyphosphate 5-phosphatase family.</text>
</comment>
<dbReference type="Proteomes" id="UP001164929">
    <property type="component" value="Chromosome 5"/>
</dbReference>
<evidence type="ECO:0000259" key="4">
    <source>
        <dbReference type="SMART" id="SM00128"/>
    </source>
</evidence>
<feature type="region of interest" description="Disordered" evidence="2">
    <location>
        <begin position="28"/>
        <end position="61"/>
    </location>
</feature>
<evidence type="ECO:0000313" key="6">
    <source>
        <dbReference type="Proteomes" id="UP001164929"/>
    </source>
</evidence>
<keyword evidence="3" id="KW-0472">Membrane</keyword>
<organism evidence="5 6">
    <name type="scientific">Populus alba x Populus x berolinensis</name>
    <dbReference type="NCBI Taxonomy" id="444605"/>
    <lineage>
        <taxon>Eukaryota</taxon>
        <taxon>Viridiplantae</taxon>
        <taxon>Streptophyta</taxon>
        <taxon>Embryophyta</taxon>
        <taxon>Tracheophyta</taxon>
        <taxon>Spermatophyta</taxon>
        <taxon>Magnoliopsida</taxon>
        <taxon>eudicotyledons</taxon>
        <taxon>Gunneridae</taxon>
        <taxon>Pentapetalae</taxon>
        <taxon>rosids</taxon>
        <taxon>fabids</taxon>
        <taxon>Malpighiales</taxon>
        <taxon>Salicaceae</taxon>
        <taxon>Saliceae</taxon>
        <taxon>Populus</taxon>
    </lineage>
</organism>
<feature type="compositionally biased region" description="Acidic residues" evidence="2">
    <location>
        <begin position="31"/>
        <end position="40"/>
    </location>
</feature>
<accession>A0AAD6QWZ2</accession>
<feature type="transmembrane region" description="Helical" evidence="3">
    <location>
        <begin position="86"/>
        <end position="107"/>
    </location>
</feature>
<evidence type="ECO:0000256" key="1">
    <source>
        <dbReference type="ARBA" id="ARBA00010768"/>
    </source>
</evidence>
<dbReference type="InterPro" id="IPR000300">
    <property type="entry name" value="IPPc"/>
</dbReference>
<dbReference type="Pfam" id="PF22669">
    <property type="entry name" value="Exo_endo_phos2"/>
    <property type="match status" value="2"/>
</dbReference>
<feature type="domain" description="Inositol polyphosphate-related phosphatase" evidence="4">
    <location>
        <begin position="308"/>
        <end position="680"/>
    </location>
</feature>
<dbReference type="GO" id="GO:0046856">
    <property type="term" value="P:phosphatidylinositol dephosphorylation"/>
    <property type="evidence" value="ECO:0007669"/>
    <property type="project" value="InterPro"/>
</dbReference>
<reference evidence="5" key="1">
    <citation type="journal article" date="2023" name="Mol. Ecol. Resour.">
        <title>Chromosome-level genome assembly of a triploid poplar Populus alba 'Berolinensis'.</title>
        <authorList>
            <person name="Chen S."/>
            <person name="Yu Y."/>
            <person name="Wang X."/>
            <person name="Wang S."/>
            <person name="Zhang T."/>
            <person name="Zhou Y."/>
            <person name="He R."/>
            <person name="Meng N."/>
            <person name="Wang Y."/>
            <person name="Liu W."/>
            <person name="Liu Z."/>
            <person name="Liu J."/>
            <person name="Guo Q."/>
            <person name="Huang H."/>
            <person name="Sederoff R.R."/>
            <person name="Wang G."/>
            <person name="Qu G."/>
            <person name="Chen S."/>
        </authorList>
    </citation>
    <scope>NUCLEOTIDE SEQUENCE</scope>
    <source>
        <strain evidence="5">SC-2020</strain>
    </source>
</reference>
<sequence length="1034" mass="116566">MNSQSKQRPELFWPRVVVRKWLNISSKDSDYSADSEDDYASSDSASDTSGNAKIPNSRNSLSRENRDLEVTEGRMFKVFEEIFKPWILMVCCGGPFGFLAFLFNFMLDSDFGTCLRICVGTWNVGGKLPHDDLDIDDWIDTDDPADIYVFGLQEIVPLNPGNILGAEDNRPVPKWENIIRETLNRIRPARTKVKCYSDPPSPSKFMPSEDVPTIEEEILLESDSDIGEEIHPLDEEFKGFDELNDISITGDMSVNSGVPDGTGSEKLGEPVEWDLQKQFSSPKKLGRLNCLRTEDFAGDVEAMAAPRKLTKILSGSERLGLSWPEPPLNLVSQHVLPRRNSFKSVKSFKATKSFGGYSSFKSVSNETQSGLALFTEIDFEALMKRKRRPSYVRIVSKQMVGSFLTIWVRRSLRKHIQNVKVSTVGVGVMGYIGNKGSISVSMSIYQTSFCFVCTHLTSGEKDGDERKRNADVHEIHRRTQFRPLSSVGLPKNIYDHERIIWLGDLNYRINLSYDKTHELISRKEWSQLVERDQLVRELRKGRAFDGWSEGTLNFAPTYKYEMNSDKYYGEDPKAGRRIPAWIIFSVEMNPIHDFVFTATSWLFTLSFRNNAYHPYTCVWVPNWWRLVAVPESVFCQSFWCDRILSYGKGMRLLNYRRTELKLSDHRPVTATFMAEAEVFSPRKLQKALTLTDAEIENEDVVADLGIDVGMSQLRLEQTWRATAFGVYGYLNFTKSAFMEHSKKFNPEDTQARIDGKNCVVTGANSGIGYATAEGLASRGATVYMVCRSKERGEAALSQIQSTTGNQKVHLEVCDLSSISDIKSFASRFSSKNVPVHVLVNNAGLLENKQTTTSEGFEQNFAVNVLGTYSMTELMLPLLENAAPDARVITVSSGGMYTAPLTTDLQFSEGKFNSAEQYARNKRVQVALTENWAEMYKDKGISFYSMHPGWAETPGVANSLPDFNKSLSGKLRTSEEGADTVIWLALQPKEKLTPGAFYFDRAEAPKHLMFSATRGSHSLINNIVEDLRSMSRLSS</sequence>
<dbReference type="Gene3D" id="3.60.10.10">
    <property type="entry name" value="Endonuclease/exonuclease/phosphatase"/>
    <property type="match status" value="2"/>
</dbReference>
<keyword evidence="3" id="KW-0812">Transmembrane</keyword>
<dbReference type="PRINTS" id="PR00081">
    <property type="entry name" value="GDHRDH"/>
</dbReference>
<gene>
    <name evidence="5" type="ORF">NC653_014444</name>
</gene>
<dbReference type="SUPFAM" id="SSF56219">
    <property type="entry name" value="DNase I-like"/>
    <property type="match status" value="2"/>
</dbReference>
<evidence type="ECO:0000256" key="2">
    <source>
        <dbReference type="SAM" id="MobiDB-lite"/>
    </source>
</evidence>